<dbReference type="EMBL" id="PSNY01000001">
    <property type="protein sequence ID" value="PPE71693.1"/>
    <property type="molecule type" value="Genomic_DNA"/>
</dbReference>
<reference evidence="2 3" key="1">
    <citation type="submission" date="2018-02" db="EMBL/GenBank/DDBJ databases">
        <title>Reclassifiation of [Polyangium] brachysporum DSM 7029 as Guopingzhaonella breviflexa gen. nov., sp. nov., a member of the family Comamonadaceae.</title>
        <authorList>
            <person name="Tang B."/>
        </authorList>
    </citation>
    <scope>NUCLEOTIDE SEQUENCE [LARGE SCALE GENOMIC DNA]</scope>
    <source>
        <strain evidence="2 3">DSM 15344</strain>
    </source>
</reference>
<dbReference type="InterPro" id="IPR012312">
    <property type="entry name" value="Hemerythrin-like"/>
</dbReference>
<dbReference type="Proteomes" id="UP000239406">
    <property type="component" value="Unassembled WGS sequence"/>
</dbReference>
<accession>A0A2S5T9N4</accession>
<feature type="domain" description="Hemerythrin-like" evidence="1">
    <location>
        <begin position="15"/>
        <end position="152"/>
    </location>
</feature>
<organism evidence="2 3">
    <name type="scientific">Caldimonas thermodepolymerans</name>
    <dbReference type="NCBI Taxonomy" id="215580"/>
    <lineage>
        <taxon>Bacteria</taxon>
        <taxon>Pseudomonadati</taxon>
        <taxon>Pseudomonadota</taxon>
        <taxon>Betaproteobacteria</taxon>
        <taxon>Burkholderiales</taxon>
        <taxon>Sphaerotilaceae</taxon>
        <taxon>Caldimonas</taxon>
    </lineage>
</organism>
<sequence>MLPGFSSPAASFDQPFEMLAACHDRVRRSLRRLTLLVPHLQAHGNDAPARQAAADVLRYFDLAAPHHHEDEERHVFPPLLACGPAAVQAAVRQLQQEHREMARAWAALRPGLQRLADGEADTLDEADAGRIQRFVALYEAHLRLEDEQVYPVARQQIDAAALPAIGAEMARRRGAPAPGMQDLPGRR</sequence>
<comment type="caution">
    <text evidence="2">The sequence shown here is derived from an EMBL/GenBank/DDBJ whole genome shotgun (WGS) entry which is preliminary data.</text>
</comment>
<protein>
    <submittedName>
        <fullName evidence="2">Hemerythrin</fullName>
    </submittedName>
</protein>
<dbReference type="AlphaFoldDB" id="A0A2S5T9N4"/>
<keyword evidence="3" id="KW-1185">Reference proteome</keyword>
<dbReference type="Gene3D" id="1.20.120.520">
    <property type="entry name" value="nmb1532 protein domain like"/>
    <property type="match status" value="1"/>
</dbReference>
<evidence type="ECO:0000313" key="3">
    <source>
        <dbReference type="Proteomes" id="UP000239406"/>
    </source>
</evidence>
<dbReference type="Pfam" id="PF01814">
    <property type="entry name" value="Hemerythrin"/>
    <property type="match status" value="1"/>
</dbReference>
<name>A0A2S5T9N4_9BURK</name>
<dbReference type="RefSeq" id="WP_104355883.1">
    <property type="nucleotide sequence ID" value="NZ_CP064338.1"/>
</dbReference>
<gene>
    <name evidence="2" type="ORF">C1702_01500</name>
</gene>
<evidence type="ECO:0000313" key="2">
    <source>
        <dbReference type="EMBL" id="PPE71693.1"/>
    </source>
</evidence>
<evidence type="ECO:0000259" key="1">
    <source>
        <dbReference type="Pfam" id="PF01814"/>
    </source>
</evidence>
<dbReference type="CDD" id="cd12108">
    <property type="entry name" value="Hr-like"/>
    <property type="match status" value="1"/>
</dbReference>
<proteinExistence type="predicted"/>